<organism evidence="1 2">
    <name type="scientific">Amedibacillus dolichus</name>
    <dbReference type="NCBI Taxonomy" id="31971"/>
    <lineage>
        <taxon>Bacteria</taxon>
        <taxon>Bacillati</taxon>
        <taxon>Bacillota</taxon>
        <taxon>Erysipelotrichia</taxon>
        <taxon>Erysipelotrichales</taxon>
        <taxon>Erysipelotrichaceae</taxon>
        <taxon>Amedibacillus</taxon>
    </lineage>
</organism>
<name>A0ABT7UC51_9FIRM</name>
<reference evidence="1 2" key="2">
    <citation type="submission" date="2023-06" db="EMBL/GenBank/DDBJ databases">
        <title>Identification and characterization of horizontal gene transfer across gut microbiota members of farm animals based on homology search.</title>
        <authorList>
            <person name="Schwarzerova J."/>
            <person name="Nykrynova M."/>
            <person name="Jureckova K."/>
            <person name="Cejkova D."/>
            <person name="Rychlik I."/>
        </authorList>
    </citation>
    <scope>NUCLEOTIDE SEQUENCE [LARGE SCALE GENOMIC DNA]</scope>
    <source>
        <strain evidence="1 2">ET39</strain>
    </source>
</reference>
<comment type="caution">
    <text evidence="1">The sequence shown here is derived from an EMBL/GenBank/DDBJ whole genome shotgun (WGS) entry which is preliminary data.</text>
</comment>
<gene>
    <name evidence="1" type="ORF">QUV96_06120</name>
</gene>
<protein>
    <submittedName>
        <fullName evidence="1">Uncharacterized protein</fullName>
    </submittedName>
</protein>
<keyword evidence="2" id="KW-1185">Reference proteome</keyword>
<dbReference type="EMBL" id="JAUDCG010000022">
    <property type="protein sequence ID" value="MDM8157216.1"/>
    <property type="molecule type" value="Genomic_DNA"/>
</dbReference>
<reference evidence="2" key="1">
    <citation type="submission" date="2023-06" db="EMBL/GenBank/DDBJ databases">
        <title>Identification and characterization of horizontal gene transfer across gut microbiota members of farm animals based on homology search.</title>
        <authorList>
            <person name="Zeman M."/>
            <person name="Kubasova T."/>
            <person name="Jahodarova E."/>
            <person name="Nykrynova M."/>
            <person name="Rychlik I."/>
        </authorList>
    </citation>
    <scope>NUCLEOTIDE SEQUENCE [LARGE SCALE GENOMIC DNA]</scope>
    <source>
        <strain evidence="2">ET39</strain>
    </source>
</reference>
<dbReference type="Proteomes" id="UP001529340">
    <property type="component" value="Unassembled WGS sequence"/>
</dbReference>
<accession>A0ABT7UC51</accession>
<dbReference type="RefSeq" id="WP_289607679.1">
    <property type="nucleotide sequence ID" value="NZ_JAUDCG010000022.1"/>
</dbReference>
<evidence type="ECO:0000313" key="1">
    <source>
        <dbReference type="EMBL" id="MDM8157216.1"/>
    </source>
</evidence>
<evidence type="ECO:0000313" key="2">
    <source>
        <dbReference type="Proteomes" id="UP001529340"/>
    </source>
</evidence>
<sequence length="102" mass="11795">MYDVNTVLAAHKDKRVWFYLADAPTRDAFRDVLIAQKAHWLDGAPLRKEDGLSSYMAVHHDGHIAFVSNLAWHMAQDPRYVNTILKIDYQKLLRGDDAVMRK</sequence>
<proteinExistence type="predicted"/>